<evidence type="ECO:0000256" key="4">
    <source>
        <dbReference type="ARBA" id="ARBA00023004"/>
    </source>
</evidence>
<dbReference type="Pfam" id="PF00067">
    <property type="entry name" value="p450"/>
    <property type="match status" value="1"/>
</dbReference>
<dbReference type="GO" id="GO:0005506">
    <property type="term" value="F:iron ion binding"/>
    <property type="evidence" value="ECO:0007669"/>
    <property type="project" value="InterPro"/>
</dbReference>
<dbReference type="GO" id="GO:0004497">
    <property type="term" value="F:monooxygenase activity"/>
    <property type="evidence" value="ECO:0007669"/>
    <property type="project" value="InterPro"/>
</dbReference>
<evidence type="ECO:0000256" key="6">
    <source>
        <dbReference type="SAM" id="Phobius"/>
    </source>
</evidence>
<accession>A0A2J6S9L1</accession>
<dbReference type="GO" id="GO:0016705">
    <property type="term" value="F:oxidoreductase activity, acting on paired donors, with incorporation or reduction of molecular oxygen"/>
    <property type="evidence" value="ECO:0007669"/>
    <property type="project" value="InterPro"/>
</dbReference>
<dbReference type="EMBL" id="KZ613938">
    <property type="protein sequence ID" value="PMD47447.1"/>
    <property type="molecule type" value="Genomic_DNA"/>
</dbReference>
<comment type="cofactor">
    <cofactor evidence="1 5">
        <name>heme</name>
        <dbReference type="ChEBI" id="CHEBI:30413"/>
    </cofactor>
</comment>
<dbReference type="InterPro" id="IPR050121">
    <property type="entry name" value="Cytochrome_P450_monoxygenase"/>
</dbReference>
<protein>
    <submittedName>
        <fullName evidence="7">Cytochrome P450</fullName>
    </submittedName>
</protein>
<keyword evidence="5" id="KW-0349">Heme</keyword>
<evidence type="ECO:0000256" key="5">
    <source>
        <dbReference type="PIRSR" id="PIRSR602403-1"/>
    </source>
</evidence>
<feature type="transmembrane region" description="Helical" evidence="6">
    <location>
        <begin position="6"/>
        <end position="26"/>
    </location>
</feature>
<dbReference type="Proteomes" id="UP000235786">
    <property type="component" value="Unassembled WGS sequence"/>
</dbReference>
<keyword evidence="6" id="KW-0472">Membrane</keyword>
<name>A0A2J6S9L1_HYAVF</name>
<evidence type="ECO:0000313" key="8">
    <source>
        <dbReference type="Proteomes" id="UP000235786"/>
    </source>
</evidence>
<dbReference type="InterPro" id="IPR036396">
    <property type="entry name" value="Cyt_P450_sf"/>
</dbReference>
<keyword evidence="8" id="KW-1185">Reference proteome</keyword>
<feature type="binding site" description="axial binding residue" evidence="5">
    <location>
        <position position="439"/>
    </location>
    <ligand>
        <name>heme</name>
        <dbReference type="ChEBI" id="CHEBI:30413"/>
    </ligand>
    <ligandPart>
        <name>Fe</name>
        <dbReference type="ChEBI" id="CHEBI:18248"/>
    </ligandPart>
</feature>
<evidence type="ECO:0000256" key="3">
    <source>
        <dbReference type="ARBA" id="ARBA00022723"/>
    </source>
</evidence>
<organism evidence="7 8">
    <name type="scientific">Hyaloscypha variabilis (strain UAMH 11265 / GT02V1 / F)</name>
    <name type="common">Meliniomyces variabilis</name>
    <dbReference type="NCBI Taxonomy" id="1149755"/>
    <lineage>
        <taxon>Eukaryota</taxon>
        <taxon>Fungi</taxon>
        <taxon>Dikarya</taxon>
        <taxon>Ascomycota</taxon>
        <taxon>Pezizomycotina</taxon>
        <taxon>Leotiomycetes</taxon>
        <taxon>Helotiales</taxon>
        <taxon>Hyaloscyphaceae</taxon>
        <taxon>Hyaloscypha</taxon>
        <taxon>Hyaloscypha variabilis</taxon>
    </lineage>
</organism>
<feature type="transmembrane region" description="Helical" evidence="6">
    <location>
        <begin position="217"/>
        <end position="239"/>
    </location>
</feature>
<keyword evidence="3 5" id="KW-0479">Metal-binding</keyword>
<keyword evidence="6" id="KW-1133">Transmembrane helix</keyword>
<dbReference type="PRINTS" id="PR00385">
    <property type="entry name" value="P450"/>
</dbReference>
<sequence>MGSVSVTTASTVAVLVVAVITIQKILTFRKLRHIPGPSLAGFTRLWLLRHSFGGQIELVLADASRKYGPLVRVGPTELVTSDPDALRKVLAFRSRYRRSDWFAAFQFDPVHDNVFSQWDDKLHQRRRAKLAIGYSRKENDDLEQSIDKNIDNVIHLLESKYLSTANLYKPVDLARILHYFTIDLIWDIAFGTVLGDVRDDHDNISFIASIKTALPMFALMGVYPSILKIFATPLFSWLLPSNKDITGLGKVMGVAKEVVAERFGTDKVDRRDIMGSFIRHGLTQKEAETESTLQLLAGSDTTGGALRIILPYVFTNPRVYTTLLAELSSSSLSNPVRDSEARKLPYLQAVIREGFRICPPAANQAYRDTPEGSDTLCGYHIPAETKVGYNLSGMMEDPKLWGEDAKVFRPERWLTGTPEEIRKMEANVYLVFGHGKWSCLGKKIAQSALNKTIVQLL</sequence>
<gene>
    <name evidence="7" type="ORF">L207DRAFT_478547</name>
</gene>
<evidence type="ECO:0000256" key="2">
    <source>
        <dbReference type="ARBA" id="ARBA00010617"/>
    </source>
</evidence>
<dbReference type="CDD" id="cd11060">
    <property type="entry name" value="CYP57A1-like"/>
    <property type="match status" value="1"/>
</dbReference>
<reference evidence="7 8" key="1">
    <citation type="submission" date="2016-04" db="EMBL/GenBank/DDBJ databases">
        <title>A degradative enzymes factory behind the ericoid mycorrhizal symbiosis.</title>
        <authorList>
            <consortium name="DOE Joint Genome Institute"/>
            <person name="Martino E."/>
            <person name="Morin E."/>
            <person name="Grelet G."/>
            <person name="Kuo A."/>
            <person name="Kohler A."/>
            <person name="Daghino S."/>
            <person name="Barry K."/>
            <person name="Choi C."/>
            <person name="Cichocki N."/>
            <person name="Clum A."/>
            <person name="Copeland A."/>
            <person name="Hainaut M."/>
            <person name="Haridas S."/>
            <person name="Labutti K."/>
            <person name="Lindquist E."/>
            <person name="Lipzen A."/>
            <person name="Khouja H.-R."/>
            <person name="Murat C."/>
            <person name="Ohm R."/>
            <person name="Olson A."/>
            <person name="Spatafora J."/>
            <person name="Veneault-Fourrey C."/>
            <person name="Henrissat B."/>
            <person name="Grigoriev I."/>
            <person name="Martin F."/>
            <person name="Perotto S."/>
        </authorList>
    </citation>
    <scope>NUCLEOTIDE SEQUENCE [LARGE SCALE GENOMIC DNA]</scope>
    <source>
        <strain evidence="7 8">F</strain>
    </source>
</reference>
<dbReference type="PRINTS" id="PR00465">
    <property type="entry name" value="EP450IV"/>
</dbReference>
<comment type="similarity">
    <text evidence="2">Belongs to the cytochrome P450 family.</text>
</comment>
<dbReference type="GO" id="GO:0020037">
    <property type="term" value="F:heme binding"/>
    <property type="evidence" value="ECO:0007669"/>
    <property type="project" value="InterPro"/>
</dbReference>
<dbReference type="OrthoDB" id="3934656at2759"/>
<dbReference type="PANTHER" id="PTHR24305:SF168">
    <property type="entry name" value="P450, PUTATIVE (EUROFUNG)-RELATED"/>
    <property type="match status" value="1"/>
</dbReference>
<dbReference type="PANTHER" id="PTHR24305">
    <property type="entry name" value="CYTOCHROME P450"/>
    <property type="match status" value="1"/>
</dbReference>
<dbReference type="InterPro" id="IPR001128">
    <property type="entry name" value="Cyt_P450"/>
</dbReference>
<dbReference type="SUPFAM" id="SSF48264">
    <property type="entry name" value="Cytochrome P450"/>
    <property type="match status" value="1"/>
</dbReference>
<dbReference type="InterPro" id="IPR002403">
    <property type="entry name" value="Cyt_P450_E_grp-IV"/>
</dbReference>
<dbReference type="Gene3D" id="1.10.630.10">
    <property type="entry name" value="Cytochrome P450"/>
    <property type="match status" value="1"/>
</dbReference>
<keyword evidence="6" id="KW-0812">Transmembrane</keyword>
<proteinExistence type="inferred from homology"/>
<evidence type="ECO:0000256" key="1">
    <source>
        <dbReference type="ARBA" id="ARBA00001971"/>
    </source>
</evidence>
<dbReference type="STRING" id="1149755.A0A2J6S9L1"/>
<keyword evidence="4 5" id="KW-0408">Iron</keyword>
<dbReference type="AlphaFoldDB" id="A0A2J6S9L1"/>
<evidence type="ECO:0000313" key="7">
    <source>
        <dbReference type="EMBL" id="PMD47447.1"/>
    </source>
</evidence>